<comment type="caution">
    <text evidence="2">The sequence shown here is derived from an EMBL/GenBank/DDBJ whole genome shotgun (WGS) entry which is preliminary data.</text>
</comment>
<dbReference type="EMBL" id="JMTB01000069">
    <property type="protein sequence ID" value="KFC07121.1"/>
    <property type="molecule type" value="Genomic_DNA"/>
</dbReference>
<name>A0A085AA76_9ENTR</name>
<dbReference type="InterPro" id="IPR009989">
    <property type="entry name" value="TrbM"/>
</dbReference>
<evidence type="ECO:0008006" key="4">
    <source>
        <dbReference type="Google" id="ProtNLM"/>
    </source>
</evidence>
<dbReference type="Proteomes" id="UP000028630">
    <property type="component" value="Unassembled WGS sequence"/>
</dbReference>
<sequence>MKKITSVAVSLCLFIFISGTVNARKNVDPNDPCDVTVCMYGEVTGHSQQECRSAVKKFFSMNAFKKHHRFSPGKTLNMRRQFLGQCKSAAPDAVSQILSRYGRVRG</sequence>
<dbReference type="AlphaFoldDB" id="A0A085AA76"/>
<feature type="signal peptide" evidence="1">
    <location>
        <begin position="1"/>
        <end position="23"/>
    </location>
</feature>
<evidence type="ECO:0000313" key="3">
    <source>
        <dbReference type="Proteomes" id="UP000028630"/>
    </source>
</evidence>
<accession>A0A085AA76</accession>
<reference evidence="3" key="1">
    <citation type="submission" date="2014-05" db="EMBL/GenBank/DDBJ databases">
        <title>ATOL: Assembling a taxonomically balanced genome-scale reconstruction of the evolutionary history of the Enterobacteriaceae.</title>
        <authorList>
            <person name="Plunkett G. III"/>
            <person name="Neeno-Eckwall E.C."/>
            <person name="Glasner J.D."/>
            <person name="Perna N.T."/>
        </authorList>
    </citation>
    <scope>NUCLEOTIDE SEQUENCE [LARGE SCALE GENOMIC DNA]</scope>
    <source>
        <strain evidence="3">ATCC 49490</strain>
    </source>
</reference>
<dbReference type="eggNOG" id="ENOG5032XQV">
    <property type="taxonomic scope" value="Bacteria"/>
</dbReference>
<organism evidence="2 3">
    <name type="scientific">Trabulsiella guamensis ATCC 49490</name>
    <dbReference type="NCBI Taxonomy" id="1005994"/>
    <lineage>
        <taxon>Bacteria</taxon>
        <taxon>Pseudomonadati</taxon>
        <taxon>Pseudomonadota</taxon>
        <taxon>Gammaproteobacteria</taxon>
        <taxon>Enterobacterales</taxon>
        <taxon>Enterobacteriaceae</taxon>
        <taxon>Trabulsiella</taxon>
    </lineage>
</organism>
<dbReference type="Pfam" id="PF07424">
    <property type="entry name" value="TrbM"/>
    <property type="match status" value="1"/>
</dbReference>
<dbReference type="OrthoDB" id="6904272at2"/>
<proteinExistence type="predicted"/>
<protein>
    <recommendedName>
        <fullName evidence="4">Conjugal transfer protein</fullName>
    </recommendedName>
</protein>
<gene>
    <name evidence="2" type="ORF">GTGU_02107</name>
</gene>
<keyword evidence="1" id="KW-0732">Signal</keyword>
<evidence type="ECO:0000256" key="1">
    <source>
        <dbReference type="SAM" id="SignalP"/>
    </source>
</evidence>
<keyword evidence="3" id="KW-1185">Reference proteome</keyword>
<feature type="chain" id="PRO_5001786237" description="Conjugal transfer protein" evidence="1">
    <location>
        <begin position="24"/>
        <end position="106"/>
    </location>
</feature>
<evidence type="ECO:0000313" key="2">
    <source>
        <dbReference type="EMBL" id="KFC07121.1"/>
    </source>
</evidence>